<gene>
    <name evidence="2" type="ORF">THRCLA_22141</name>
</gene>
<proteinExistence type="predicted"/>
<protein>
    <submittedName>
        <fullName evidence="2">Uncharacterized protein</fullName>
    </submittedName>
</protein>
<reference evidence="2 3" key="1">
    <citation type="journal article" date="2014" name="Genome Biol. Evol.">
        <title>The secreted proteins of Achlya hypogyna and Thraustotheca clavata identify the ancestral oomycete secretome and reveal gene acquisitions by horizontal gene transfer.</title>
        <authorList>
            <person name="Misner I."/>
            <person name="Blouin N."/>
            <person name="Leonard G."/>
            <person name="Richards T.A."/>
            <person name="Lane C.E."/>
        </authorList>
    </citation>
    <scope>NUCLEOTIDE SEQUENCE [LARGE SCALE GENOMIC DNA]</scope>
    <source>
        <strain evidence="2 3">ATCC 34112</strain>
    </source>
</reference>
<dbReference type="EMBL" id="JNBS01002107">
    <property type="protein sequence ID" value="OQR95433.1"/>
    <property type="molecule type" value="Genomic_DNA"/>
</dbReference>
<comment type="caution">
    <text evidence="2">The sequence shown here is derived from an EMBL/GenBank/DDBJ whole genome shotgun (WGS) entry which is preliminary data.</text>
</comment>
<evidence type="ECO:0000313" key="3">
    <source>
        <dbReference type="Proteomes" id="UP000243217"/>
    </source>
</evidence>
<dbReference type="OrthoDB" id="78021at2759"/>
<keyword evidence="1" id="KW-0472">Membrane</keyword>
<dbReference type="AlphaFoldDB" id="A0A1V9ZBQ7"/>
<name>A0A1V9ZBQ7_9STRA</name>
<sequence length="133" mass="15070">MKDLFSTRRRRVLSTNASSSQVLAVNGTGDSPPFCTPIACDILFTFAALGVTAFIVAMVWQIYQKHLFKRERLRFQERETELRTAMEYIESSRSLHSNMSGTTSVRSWVAPERGWVSNVSSPRPRDDTAILEP</sequence>
<organism evidence="2 3">
    <name type="scientific">Thraustotheca clavata</name>
    <dbReference type="NCBI Taxonomy" id="74557"/>
    <lineage>
        <taxon>Eukaryota</taxon>
        <taxon>Sar</taxon>
        <taxon>Stramenopiles</taxon>
        <taxon>Oomycota</taxon>
        <taxon>Saprolegniomycetes</taxon>
        <taxon>Saprolegniales</taxon>
        <taxon>Achlyaceae</taxon>
        <taxon>Thraustotheca</taxon>
    </lineage>
</organism>
<evidence type="ECO:0000256" key="1">
    <source>
        <dbReference type="SAM" id="Phobius"/>
    </source>
</evidence>
<accession>A0A1V9ZBQ7</accession>
<dbReference type="Proteomes" id="UP000243217">
    <property type="component" value="Unassembled WGS sequence"/>
</dbReference>
<feature type="transmembrane region" description="Helical" evidence="1">
    <location>
        <begin position="42"/>
        <end position="63"/>
    </location>
</feature>
<evidence type="ECO:0000313" key="2">
    <source>
        <dbReference type="EMBL" id="OQR95433.1"/>
    </source>
</evidence>
<keyword evidence="1" id="KW-0812">Transmembrane</keyword>
<dbReference type="STRING" id="74557.A0A1V9ZBQ7"/>
<keyword evidence="1" id="KW-1133">Transmembrane helix</keyword>
<keyword evidence="3" id="KW-1185">Reference proteome</keyword>